<keyword evidence="3" id="KW-1185">Reference proteome</keyword>
<keyword evidence="1" id="KW-0812">Transmembrane</keyword>
<feature type="transmembrane region" description="Helical" evidence="1">
    <location>
        <begin position="12"/>
        <end position="35"/>
    </location>
</feature>
<name>A0ABM8UVS2_9BACT</name>
<evidence type="ECO:0000313" key="3">
    <source>
        <dbReference type="Proteomes" id="UP000679725"/>
    </source>
</evidence>
<keyword evidence="1" id="KW-1133">Transmembrane helix</keyword>
<proteinExistence type="predicted"/>
<dbReference type="RefSeq" id="WP_215235705.1">
    <property type="nucleotide sequence ID" value="NZ_CAJRAU010000007.1"/>
</dbReference>
<gene>
    <name evidence="2" type="ORF">DYBT9623_04426</name>
</gene>
<sequence length="153" mass="16519">MKAKLISYSISGALAFGIMGVVIPAIVLLGAMIAAPTRAQRTDSAPGEKPVAIDSAAVLSPIDSAINIVTEKARQAGANLDKVETGVDRVNTKLNKLQTRQARILDMITPADAPVVAQWPLPPQEFRVDPDTPQIKPVEPEKAGWWKRTFRKN</sequence>
<accession>A0ABM8UVS2</accession>
<protein>
    <submittedName>
        <fullName evidence="2">Uncharacterized protein</fullName>
    </submittedName>
</protein>
<reference evidence="2 3" key="1">
    <citation type="submission" date="2021-04" db="EMBL/GenBank/DDBJ databases">
        <authorList>
            <person name="Rodrigo-Torres L."/>
            <person name="Arahal R. D."/>
            <person name="Lucena T."/>
        </authorList>
    </citation>
    <scope>NUCLEOTIDE SEQUENCE [LARGE SCALE GENOMIC DNA]</scope>
    <source>
        <strain evidence="2 3">CECT 9623</strain>
    </source>
</reference>
<keyword evidence="1" id="KW-0472">Membrane</keyword>
<evidence type="ECO:0000313" key="2">
    <source>
        <dbReference type="EMBL" id="CAG5072887.1"/>
    </source>
</evidence>
<dbReference type="EMBL" id="CAJRAU010000007">
    <property type="protein sequence ID" value="CAG5072887.1"/>
    <property type="molecule type" value="Genomic_DNA"/>
</dbReference>
<evidence type="ECO:0000256" key="1">
    <source>
        <dbReference type="SAM" id="Phobius"/>
    </source>
</evidence>
<dbReference type="Proteomes" id="UP000679725">
    <property type="component" value="Unassembled WGS sequence"/>
</dbReference>
<comment type="caution">
    <text evidence="2">The sequence shown here is derived from an EMBL/GenBank/DDBJ whole genome shotgun (WGS) entry which is preliminary data.</text>
</comment>
<organism evidence="2 3">
    <name type="scientific">Dyadobacter linearis</name>
    <dbReference type="NCBI Taxonomy" id="2823330"/>
    <lineage>
        <taxon>Bacteria</taxon>
        <taxon>Pseudomonadati</taxon>
        <taxon>Bacteroidota</taxon>
        <taxon>Cytophagia</taxon>
        <taxon>Cytophagales</taxon>
        <taxon>Spirosomataceae</taxon>
        <taxon>Dyadobacter</taxon>
    </lineage>
</organism>